<evidence type="ECO:0000259" key="2">
    <source>
        <dbReference type="Pfam" id="PF00004"/>
    </source>
</evidence>
<keyword evidence="1" id="KW-0472">Membrane</keyword>
<dbReference type="GO" id="GO:0016887">
    <property type="term" value="F:ATP hydrolysis activity"/>
    <property type="evidence" value="ECO:0007669"/>
    <property type="project" value="InterPro"/>
</dbReference>
<evidence type="ECO:0000256" key="1">
    <source>
        <dbReference type="SAM" id="Phobius"/>
    </source>
</evidence>
<dbReference type="GO" id="GO:0005524">
    <property type="term" value="F:ATP binding"/>
    <property type="evidence" value="ECO:0007669"/>
    <property type="project" value="InterPro"/>
</dbReference>
<dbReference type="SUPFAM" id="SSF52540">
    <property type="entry name" value="P-loop containing nucleoside triphosphate hydrolases"/>
    <property type="match status" value="1"/>
</dbReference>
<organism evidence="3">
    <name type="scientific">viral metagenome</name>
    <dbReference type="NCBI Taxonomy" id="1070528"/>
    <lineage>
        <taxon>unclassified sequences</taxon>
        <taxon>metagenomes</taxon>
        <taxon>organismal metagenomes</taxon>
    </lineage>
</organism>
<feature type="domain" description="ATPase AAA-type core" evidence="2">
    <location>
        <begin position="180"/>
        <end position="311"/>
    </location>
</feature>
<sequence length="317" mass="36382">MNQTSTITITGLLFINAFMGFLQIIPWTSLFIFLRRFGLYLYIIKNRDTCVRAQKRIQNHSSHMTDEDKGYGYSMGYWYVVYIDVSDNDNGNYYTMWFIGTQNSFKRLTASAEEIETFQMGIEAEPTKEFTVFERIGSLHNTWFRKRRIPVMKIVPYPSQESVISHIKTQYEKTRHVVALICGPPGTGKSMIGLLLANQYNSSFCNTLKPWQPGDTLASLYSEIEPPPDTPIVVGFDEVDNIITAVNVGIPSHKSLTIQIQDKSGWNSFFDAIQRGLYPNLIVILTSNRSAEYIRSIDPSYIREKRVDLLFDMNVTI</sequence>
<dbReference type="InterPro" id="IPR027417">
    <property type="entry name" value="P-loop_NTPase"/>
</dbReference>
<evidence type="ECO:0000313" key="3">
    <source>
        <dbReference type="EMBL" id="QHU12895.1"/>
    </source>
</evidence>
<protein>
    <recommendedName>
        <fullName evidence="2">ATPase AAA-type core domain-containing protein</fullName>
    </recommendedName>
</protein>
<dbReference type="Gene3D" id="3.40.50.300">
    <property type="entry name" value="P-loop containing nucleotide triphosphate hydrolases"/>
    <property type="match status" value="1"/>
</dbReference>
<proteinExistence type="predicted"/>
<name>A0A6C0K4A9_9ZZZZ</name>
<reference evidence="3" key="1">
    <citation type="journal article" date="2020" name="Nature">
        <title>Giant virus diversity and host interactions through global metagenomics.</title>
        <authorList>
            <person name="Schulz F."/>
            <person name="Roux S."/>
            <person name="Paez-Espino D."/>
            <person name="Jungbluth S."/>
            <person name="Walsh D.A."/>
            <person name="Denef V.J."/>
            <person name="McMahon K.D."/>
            <person name="Konstantinidis K.T."/>
            <person name="Eloe-Fadrosh E.A."/>
            <person name="Kyrpides N.C."/>
            <person name="Woyke T."/>
        </authorList>
    </citation>
    <scope>NUCLEOTIDE SEQUENCE</scope>
    <source>
        <strain evidence="3">GVMAG-S-1101172-89</strain>
    </source>
</reference>
<dbReference type="Pfam" id="PF00004">
    <property type="entry name" value="AAA"/>
    <property type="match status" value="1"/>
</dbReference>
<dbReference type="AlphaFoldDB" id="A0A6C0K4A9"/>
<dbReference type="InterPro" id="IPR003959">
    <property type="entry name" value="ATPase_AAA_core"/>
</dbReference>
<feature type="transmembrane region" description="Helical" evidence="1">
    <location>
        <begin position="12"/>
        <end position="34"/>
    </location>
</feature>
<dbReference type="EMBL" id="MN740810">
    <property type="protein sequence ID" value="QHU12895.1"/>
    <property type="molecule type" value="Genomic_DNA"/>
</dbReference>
<keyword evidence="1" id="KW-1133">Transmembrane helix</keyword>
<keyword evidence="1" id="KW-0812">Transmembrane</keyword>
<accession>A0A6C0K4A9</accession>